<evidence type="ECO:0000313" key="19">
    <source>
        <dbReference type="Proteomes" id="UP000192578"/>
    </source>
</evidence>
<dbReference type="SMART" id="SM00642">
    <property type="entry name" value="Aamy"/>
    <property type="match status" value="1"/>
</dbReference>
<comment type="similarity">
    <text evidence="4 13">Belongs to the glycosyl hydrolase 13 family.</text>
</comment>
<dbReference type="InterPro" id="IPR006047">
    <property type="entry name" value="GH13_cat_dom"/>
</dbReference>
<dbReference type="InterPro" id="IPR031319">
    <property type="entry name" value="A-amylase_C"/>
</dbReference>
<keyword evidence="11 14" id="KW-0119">Carbohydrate metabolism</keyword>
<keyword evidence="15" id="KW-0732">Signal</keyword>
<keyword evidence="12 14" id="KW-0326">Glycosidase</keyword>
<keyword evidence="7" id="KW-0479">Metal-binding</keyword>
<evidence type="ECO:0000256" key="14">
    <source>
        <dbReference type="RuleBase" id="RU361134"/>
    </source>
</evidence>
<evidence type="ECO:0000256" key="1">
    <source>
        <dbReference type="ARBA" id="ARBA00000548"/>
    </source>
</evidence>
<protein>
    <recommendedName>
        <fullName evidence="6 14">Alpha-amylase</fullName>
        <ecNumber evidence="6 14">3.2.1.1</ecNumber>
    </recommendedName>
</protein>
<dbReference type="InterPro" id="IPR017853">
    <property type="entry name" value="GH"/>
</dbReference>
<evidence type="ECO:0000256" key="12">
    <source>
        <dbReference type="ARBA" id="ARBA00023295"/>
    </source>
</evidence>
<dbReference type="SUPFAM" id="SSF51445">
    <property type="entry name" value="(Trans)glycosidases"/>
    <property type="match status" value="1"/>
</dbReference>
<evidence type="ECO:0000256" key="7">
    <source>
        <dbReference type="ARBA" id="ARBA00022723"/>
    </source>
</evidence>
<comment type="subunit">
    <text evidence="5">Monomer.</text>
</comment>
<dbReference type="PANTHER" id="PTHR43447">
    <property type="entry name" value="ALPHA-AMYLASE"/>
    <property type="match status" value="1"/>
</dbReference>
<dbReference type="SMR" id="A0A1W0X4A0"/>
<feature type="domain" description="Glycosyl hydrolase family 13 catalytic" evidence="17">
    <location>
        <begin position="32"/>
        <end position="416"/>
    </location>
</feature>
<evidence type="ECO:0000259" key="16">
    <source>
        <dbReference type="SMART" id="SM00632"/>
    </source>
</evidence>
<evidence type="ECO:0000256" key="15">
    <source>
        <dbReference type="SAM" id="SignalP"/>
    </source>
</evidence>
<accession>A0A1W0X4A0</accession>
<dbReference type="Proteomes" id="UP000192578">
    <property type="component" value="Unassembled WGS sequence"/>
</dbReference>
<dbReference type="SMART" id="SM00632">
    <property type="entry name" value="Aamy_C"/>
    <property type="match status" value="1"/>
</dbReference>
<dbReference type="Pfam" id="PF00128">
    <property type="entry name" value="Alpha-amylase"/>
    <property type="match status" value="1"/>
</dbReference>
<dbReference type="InterPro" id="IPR006048">
    <property type="entry name" value="A-amylase/branching_C"/>
</dbReference>
<sequence length="514" mass="57276">MKQHSGISAATLTVLWCIVAGQFSPNEAPGRTVYVHLFEWKWTDIAAECERFLGPKGFAGVQVSPPNEHRIITDPAYPWYERYQPVSWKLVSRSGNEAEFKDMVKRCNRAGVRIYVDAVFNQMAGSRGIGSAGSSFDSATRNYSGVPFGPEDFTPRSECPTKSGGIDSYNNALEVRNCDLLGMPDLAIYKNKTRETIVKYLNHLIDIGVAGFRIDAAKHMWPQHLYDLLSTLKDLNPSVFAAGTRPFIFEEVIDQGGEPIKDAEYTRNGRVTEFKYGKELSKGIKKEGGQLLKYFRNFGEQWGFLPADRAVTFVDNHDNQRGHGGGGGILTFRNAREYKIANAFMLAHPYGFPQVMSSFTWPQRFADGEDKNNWMGPPSDDKGHTNSVPIRPDNSCDGGWICEHRWRQITNMVGFRNVAGDKHLTHWWDNGANQIAFGRGDKAFIVINNEGLTLKQTLPTGFHTGIYCDVISGDKIGATCSGKRIEVKADGMADFLIGGQDEDPVVAIHVDSRL</sequence>
<dbReference type="CDD" id="cd11317">
    <property type="entry name" value="AmyAc_bac_euk_AmyA"/>
    <property type="match status" value="1"/>
</dbReference>
<reference evidence="19" key="1">
    <citation type="submission" date="2017-01" db="EMBL/GenBank/DDBJ databases">
        <title>Comparative genomics of anhydrobiosis in the tardigrade Hypsibius dujardini.</title>
        <authorList>
            <person name="Yoshida Y."/>
            <person name="Koutsovoulos G."/>
            <person name="Laetsch D."/>
            <person name="Stevens L."/>
            <person name="Kumar S."/>
            <person name="Horikawa D."/>
            <person name="Ishino K."/>
            <person name="Komine S."/>
            <person name="Tomita M."/>
            <person name="Blaxter M."/>
            <person name="Arakawa K."/>
        </authorList>
    </citation>
    <scope>NUCLEOTIDE SEQUENCE [LARGE SCALE GENOMIC DNA]</scope>
    <source>
        <strain evidence="19">Z151</strain>
    </source>
</reference>
<feature type="chain" id="PRO_5013229757" description="Alpha-amylase" evidence="15">
    <location>
        <begin position="22"/>
        <end position="514"/>
    </location>
</feature>
<dbReference type="OrthoDB" id="550577at2759"/>
<dbReference type="PRINTS" id="PR00110">
    <property type="entry name" value="ALPHAAMYLASE"/>
</dbReference>
<evidence type="ECO:0000256" key="6">
    <source>
        <dbReference type="ARBA" id="ARBA00012595"/>
    </source>
</evidence>
<dbReference type="Gene3D" id="2.60.40.1180">
    <property type="entry name" value="Golgi alpha-mannosidase II"/>
    <property type="match status" value="1"/>
</dbReference>
<keyword evidence="10" id="KW-0868">Chloride</keyword>
<comment type="cofactor">
    <cofactor evidence="2">
        <name>Ca(2+)</name>
        <dbReference type="ChEBI" id="CHEBI:29108"/>
    </cofactor>
</comment>
<evidence type="ECO:0000256" key="2">
    <source>
        <dbReference type="ARBA" id="ARBA00001913"/>
    </source>
</evidence>
<evidence type="ECO:0000313" key="18">
    <source>
        <dbReference type="EMBL" id="OQV22309.1"/>
    </source>
</evidence>
<evidence type="ECO:0000259" key="17">
    <source>
        <dbReference type="SMART" id="SM00642"/>
    </source>
</evidence>
<dbReference type="Pfam" id="PF02806">
    <property type="entry name" value="Alpha-amylase_C"/>
    <property type="match status" value="1"/>
</dbReference>
<keyword evidence="19" id="KW-1185">Reference proteome</keyword>
<evidence type="ECO:0000256" key="11">
    <source>
        <dbReference type="ARBA" id="ARBA00023277"/>
    </source>
</evidence>
<comment type="caution">
    <text evidence="18">The sequence shown here is derived from an EMBL/GenBank/DDBJ whole genome shotgun (WGS) entry which is preliminary data.</text>
</comment>
<evidence type="ECO:0000256" key="3">
    <source>
        <dbReference type="ARBA" id="ARBA00001923"/>
    </source>
</evidence>
<dbReference type="GO" id="GO:0004556">
    <property type="term" value="F:alpha-amylase activity"/>
    <property type="evidence" value="ECO:0007669"/>
    <property type="project" value="UniProtKB-UniRule"/>
</dbReference>
<keyword evidence="9" id="KW-0106">Calcium</keyword>
<comment type="catalytic activity">
    <reaction evidence="1 14">
        <text>Endohydrolysis of (1-&gt;4)-alpha-D-glucosidic linkages in polysaccharides containing three or more (1-&gt;4)-alpha-linked D-glucose units.</text>
        <dbReference type="EC" id="3.2.1.1"/>
    </reaction>
</comment>
<organism evidence="18 19">
    <name type="scientific">Hypsibius exemplaris</name>
    <name type="common">Freshwater tardigrade</name>
    <dbReference type="NCBI Taxonomy" id="2072580"/>
    <lineage>
        <taxon>Eukaryota</taxon>
        <taxon>Metazoa</taxon>
        <taxon>Ecdysozoa</taxon>
        <taxon>Tardigrada</taxon>
        <taxon>Eutardigrada</taxon>
        <taxon>Parachela</taxon>
        <taxon>Hypsibioidea</taxon>
        <taxon>Hypsibiidae</taxon>
        <taxon>Hypsibius</taxon>
    </lineage>
</organism>
<feature type="domain" description="Alpha-amylase C-terminal" evidence="16">
    <location>
        <begin position="425"/>
        <end position="513"/>
    </location>
</feature>
<evidence type="ECO:0000256" key="9">
    <source>
        <dbReference type="ARBA" id="ARBA00022837"/>
    </source>
</evidence>
<dbReference type="EMBL" id="MTYJ01000018">
    <property type="protein sequence ID" value="OQV22309.1"/>
    <property type="molecule type" value="Genomic_DNA"/>
</dbReference>
<name>A0A1W0X4A0_HYPEX</name>
<evidence type="ECO:0000256" key="4">
    <source>
        <dbReference type="ARBA" id="ARBA00008061"/>
    </source>
</evidence>
<evidence type="ECO:0000256" key="8">
    <source>
        <dbReference type="ARBA" id="ARBA00022801"/>
    </source>
</evidence>
<evidence type="ECO:0000256" key="10">
    <source>
        <dbReference type="ARBA" id="ARBA00023214"/>
    </source>
</evidence>
<gene>
    <name evidence="18" type="ORF">BV898_03809</name>
</gene>
<evidence type="ECO:0000256" key="13">
    <source>
        <dbReference type="RuleBase" id="RU003615"/>
    </source>
</evidence>
<dbReference type="Gene3D" id="3.20.20.80">
    <property type="entry name" value="Glycosidases"/>
    <property type="match status" value="1"/>
</dbReference>
<proteinExistence type="inferred from homology"/>
<keyword evidence="8 14" id="KW-0378">Hydrolase</keyword>
<dbReference type="EC" id="3.2.1.1" evidence="6 14"/>
<dbReference type="GO" id="GO:0046872">
    <property type="term" value="F:metal ion binding"/>
    <property type="evidence" value="ECO:0007669"/>
    <property type="project" value="UniProtKB-KW"/>
</dbReference>
<evidence type="ECO:0000256" key="5">
    <source>
        <dbReference type="ARBA" id="ARBA00011245"/>
    </source>
</evidence>
<comment type="cofactor">
    <cofactor evidence="3">
        <name>chloride</name>
        <dbReference type="ChEBI" id="CHEBI:17996"/>
    </cofactor>
</comment>
<dbReference type="AlphaFoldDB" id="A0A1W0X4A0"/>
<dbReference type="GO" id="GO:0005975">
    <property type="term" value="P:carbohydrate metabolic process"/>
    <property type="evidence" value="ECO:0007669"/>
    <property type="project" value="InterPro"/>
</dbReference>
<dbReference type="SUPFAM" id="SSF51011">
    <property type="entry name" value="Glycosyl hydrolase domain"/>
    <property type="match status" value="1"/>
</dbReference>
<dbReference type="InterPro" id="IPR006046">
    <property type="entry name" value="Alpha_amylase"/>
</dbReference>
<dbReference type="InterPro" id="IPR013780">
    <property type="entry name" value="Glyco_hydro_b"/>
</dbReference>
<feature type="signal peptide" evidence="15">
    <location>
        <begin position="1"/>
        <end position="21"/>
    </location>
</feature>